<dbReference type="Proteomes" id="UP000010809">
    <property type="component" value="Chromosome"/>
</dbReference>
<evidence type="ECO:0000256" key="1">
    <source>
        <dbReference type="SAM" id="MobiDB-lite"/>
    </source>
</evidence>
<dbReference type="KEGG" id="tni:TVNIR_0806"/>
<proteinExistence type="predicted"/>
<dbReference type="EMBL" id="CP003989">
    <property type="protein sequence ID" value="AGA32496.1"/>
    <property type="molecule type" value="Genomic_DNA"/>
</dbReference>
<feature type="region of interest" description="Disordered" evidence="1">
    <location>
        <begin position="28"/>
        <end position="52"/>
    </location>
</feature>
<feature type="compositionally biased region" description="Basic and acidic residues" evidence="1">
    <location>
        <begin position="32"/>
        <end position="42"/>
    </location>
</feature>
<evidence type="ECO:0000256" key="2">
    <source>
        <dbReference type="SAM" id="Phobius"/>
    </source>
</evidence>
<name>L0DVY0_THIND</name>
<keyword evidence="4" id="KW-1185">Reference proteome</keyword>
<organism evidence="3 4">
    <name type="scientific">Thioalkalivibrio nitratireducens (strain DSM 14787 / UNIQEM 213 / ALEN2)</name>
    <dbReference type="NCBI Taxonomy" id="1255043"/>
    <lineage>
        <taxon>Bacteria</taxon>
        <taxon>Pseudomonadati</taxon>
        <taxon>Pseudomonadota</taxon>
        <taxon>Gammaproteobacteria</taxon>
        <taxon>Chromatiales</taxon>
        <taxon>Ectothiorhodospiraceae</taxon>
        <taxon>Thioalkalivibrio</taxon>
    </lineage>
</organism>
<dbReference type="STRING" id="1255043.TVNIR_0806"/>
<dbReference type="HOGENOM" id="CLU_3085795_0_0_6"/>
<gene>
    <name evidence="3" type="ordered locus">TVNIR_0806</name>
</gene>
<dbReference type="PATRIC" id="fig|1255043.3.peg.812"/>
<feature type="compositionally biased region" description="Acidic residues" evidence="1">
    <location>
        <begin position="43"/>
        <end position="52"/>
    </location>
</feature>
<reference evidence="3" key="1">
    <citation type="submission" date="2015-12" db="EMBL/GenBank/DDBJ databases">
        <authorList>
            <person name="Tikhonova T.V."/>
            <person name="Pavlov A.R."/>
            <person name="Beletsky A.V."/>
            <person name="Mardanov A.V."/>
            <person name="Sorokin D.Y."/>
            <person name="Ravin N.V."/>
            <person name="Popov V.O."/>
        </authorList>
    </citation>
    <scope>NUCLEOTIDE SEQUENCE</scope>
    <source>
        <strain evidence="3">DSM 14787</strain>
    </source>
</reference>
<keyword evidence="2" id="KW-1133">Transmembrane helix</keyword>
<keyword evidence="2" id="KW-0812">Transmembrane</keyword>
<evidence type="ECO:0000313" key="4">
    <source>
        <dbReference type="Proteomes" id="UP000010809"/>
    </source>
</evidence>
<keyword evidence="2" id="KW-0472">Membrane</keyword>
<feature type="transmembrane region" description="Helical" evidence="2">
    <location>
        <begin position="6"/>
        <end position="26"/>
    </location>
</feature>
<protein>
    <submittedName>
        <fullName evidence="3">Uncharacterized protein</fullName>
    </submittedName>
</protein>
<dbReference type="AlphaFoldDB" id="L0DVY0"/>
<accession>L0DVY0</accession>
<evidence type="ECO:0000313" key="3">
    <source>
        <dbReference type="EMBL" id="AGA32496.1"/>
    </source>
</evidence>
<dbReference type="RefSeq" id="WP_015257639.1">
    <property type="nucleotide sequence ID" value="NC_019902.2"/>
</dbReference>
<sequence length="52" mass="5444">MYFDNFTLIGVVAAVAIAALVVRLVASDSDGTSEHATSRADASEDDSLFARP</sequence>